<evidence type="ECO:0000256" key="3">
    <source>
        <dbReference type="ARBA" id="ARBA00016337"/>
    </source>
</evidence>
<gene>
    <name evidence="13" type="ORF">E3W66_04225</name>
</gene>
<dbReference type="AlphaFoldDB" id="A0A4Y8UPE2"/>
<dbReference type="PIRSF" id="PIRSF006268">
    <property type="entry name" value="ApbE"/>
    <property type="match status" value="1"/>
</dbReference>
<keyword evidence="8 11" id="KW-0460">Magnesium</keyword>
<evidence type="ECO:0000256" key="12">
    <source>
        <dbReference type="PIRSR" id="PIRSR006268-2"/>
    </source>
</evidence>
<evidence type="ECO:0000256" key="9">
    <source>
        <dbReference type="ARBA" id="ARBA00031306"/>
    </source>
</evidence>
<feature type="binding site" evidence="12">
    <location>
        <position position="182"/>
    </location>
    <ligand>
        <name>Mg(2+)</name>
        <dbReference type="ChEBI" id="CHEBI:18420"/>
    </ligand>
</feature>
<comment type="cofactor">
    <cofactor evidence="12">
        <name>Mg(2+)</name>
        <dbReference type="ChEBI" id="CHEBI:18420"/>
    </cofactor>
    <cofactor evidence="12">
        <name>Mn(2+)</name>
        <dbReference type="ChEBI" id="CHEBI:29035"/>
    </cofactor>
    <text evidence="12">Magnesium. Can also use manganese.</text>
</comment>
<dbReference type="SUPFAM" id="SSF143631">
    <property type="entry name" value="ApbE-like"/>
    <property type="match status" value="1"/>
</dbReference>
<comment type="catalytic activity">
    <reaction evidence="10 11">
        <text>L-threonyl-[protein] + FAD = FMN-L-threonyl-[protein] + AMP + H(+)</text>
        <dbReference type="Rhea" id="RHEA:36847"/>
        <dbReference type="Rhea" id="RHEA-COMP:11060"/>
        <dbReference type="Rhea" id="RHEA-COMP:11061"/>
        <dbReference type="ChEBI" id="CHEBI:15378"/>
        <dbReference type="ChEBI" id="CHEBI:30013"/>
        <dbReference type="ChEBI" id="CHEBI:57692"/>
        <dbReference type="ChEBI" id="CHEBI:74257"/>
        <dbReference type="ChEBI" id="CHEBI:456215"/>
        <dbReference type="EC" id="2.7.1.180"/>
    </reaction>
</comment>
<evidence type="ECO:0000256" key="1">
    <source>
        <dbReference type="ARBA" id="ARBA00008282"/>
    </source>
</evidence>
<evidence type="ECO:0000313" key="14">
    <source>
        <dbReference type="Proteomes" id="UP000298133"/>
    </source>
</evidence>
<dbReference type="Gene3D" id="3.10.520.10">
    <property type="entry name" value="ApbE-like domains"/>
    <property type="match status" value="1"/>
</dbReference>
<dbReference type="GO" id="GO:0016740">
    <property type="term" value="F:transferase activity"/>
    <property type="evidence" value="ECO:0007669"/>
    <property type="project" value="UniProtKB-UniRule"/>
</dbReference>
<sequence length="347" mass="37459">MTLVVNLTAVTTTRLLKASFLFVALLLIGCQPSAESVHWQGGVMGTRYHITITSDQPIAPTLEAEVAAQLQALDQRFTTYSDSSELMALNRQPVGVPLEVSAELYTVLVEAAEIYQLSDGAFDPTVGPLVELWGFGRAASSDQLPPAEAIERALAAVGFHHLQLLGDRRVQLNAPVAIDLSAIAKGYAVDRIAELLEANALNDYMVEVGGELRLAGRNASGSRWRIAVESPLQFGQVERVLSLTDTALATSGDYHNYFEVDGVRYSHTIDPRSGWPVPRELLSVTVLDAQSVRADALATAISVLGVERGLALAEQLELPVYLLSLQQGELKAHASSAFVPYLHTTQD</sequence>
<evidence type="ECO:0000256" key="7">
    <source>
        <dbReference type="ARBA" id="ARBA00022827"/>
    </source>
</evidence>
<dbReference type="InterPro" id="IPR003374">
    <property type="entry name" value="ApbE-like_sf"/>
</dbReference>
<evidence type="ECO:0000256" key="11">
    <source>
        <dbReference type="PIRNR" id="PIRNR006268"/>
    </source>
</evidence>
<reference evidence="13 14" key="1">
    <citation type="submission" date="2019-03" db="EMBL/GenBank/DDBJ databases">
        <title>Draft genome of Gammaproteobacteria bacterium LSUCC0057, a member of the SAR92 clade.</title>
        <authorList>
            <person name="Lanclos V.C."/>
            <person name="Doiron C."/>
            <person name="Henson M.W."/>
            <person name="Thrash J.C."/>
        </authorList>
    </citation>
    <scope>NUCLEOTIDE SEQUENCE [LARGE SCALE GENOMIC DNA]</scope>
    <source>
        <strain evidence="13 14">LSUCC0057</strain>
    </source>
</reference>
<accession>A0A4Y8UPE2</accession>
<organism evidence="13 14">
    <name type="scientific">Gammaproteobacteria bacterium LSUCC0057</name>
    <dbReference type="NCBI Taxonomy" id="2559237"/>
    <lineage>
        <taxon>Bacteria</taxon>
        <taxon>Pseudomonadati</taxon>
        <taxon>Pseudomonadota</taxon>
        <taxon>Gammaproteobacteria</taxon>
        <taxon>Cellvibrionales</taxon>
        <taxon>Porticoccaceae</taxon>
        <taxon>SAR92 clade</taxon>
    </lineage>
</organism>
<evidence type="ECO:0000313" key="13">
    <source>
        <dbReference type="EMBL" id="TFH69143.1"/>
    </source>
</evidence>
<evidence type="ECO:0000256" key="4">
    <source>
        <dbReference type="ARBA" id="ARBA00022630"/>
    </source>
</evidence>
<dbReference type="Proteomes" id="UP000298133">
    <property type="component" value="Unassembled WGS sequence"/>
</dbReference>
<evidence type="ECO:0000256" key="5">
    <source>
        <dbReference type="ARBA" id="ARBA00022679"/>
    </source>
</evidence>
<comment type="similarity">
    <text evidence="1 11">Belongs to the ApbE family.</text>
</comment>
<dbReference type="GO" id="GO:0046872">
    <property type="term" value="F:metal ion binding"/>
    <property type="evidence" value="ECO:0007669"/>
    <property type="project" value="UniProtKB-UniRule"/>
</dbReference>
<keyword evidence="6 11" id="KW-0479">Metal-binding</keyword>
<dbReference type="EC" id="2.7.1.180" evidence="2 11"/>
<evidence type="ECO:0000256" key="10">
    <source>
        <dbReference type="ARBA" id="ARBA00048540"/>
    </source>
</evidence>
<dbReference type="Pfam" id="PF02424">
    <property type="entry name" value="ApbE"/>
    <property type="match status" value="1"/>
</dbReference>
<dbReference type="OrthoDB" id="9778595at2"/>
<keyword evidence="7 11" id="KW-0274">FAD</keyword>
<comment type="caution">
    <text evidence="13">The sequence shown here is derived from an EMBL/GenBank/DDBJ whole genome shotgun (WGS) entry which is preliminary data.</text>
</comment>
<keyword evidence="4 11" id="KW-0285">Flavoprotein</keyword>
<evidence type="ECO:0000256" key="6">
    <source>
        <dbReference type="ARBA" id="ARBA00022723"/>
    </source>
</evidence>
<dbReference type="InterPro" id="IPR024932">
    <property type="entry name" value="ApbE"/>
</dbReference>
<name>A0A4Y8UPE2_9GAMM</name>
<feature type="binding site" evidence="12">
    <location>
        <position position="295"/>
    </location>
    <ligand>
        <name>Mg(2+)</name>
        <dbReference type="ChEBI" id="CHEBI:18420"/>
    </ligand>
</feature>
<proteinExistence type="inferred from homology"/>
<evidence type="ECO:0000256" key="2">
    <source>
        <dbReference type="ARBA" id="ARBA00011955"/>
    </source>
</evidence>
<dbReference type="PANTHER" id="PTHR30040:SF2">
    <property type="entry name" value="FAD:PROTEIN FMN TRANSFERASE"/>
    <property type="match status" value="1"/>
</dbReference>
<protein>
    <recommendedName>
        <fullName evidence="3 11">FAD:protein FMN transferase</fullName>
        <ecNumber evidence="2 11">2.7.1.180</ecNumber>
    </recommendedName>
    <alternativeName>
        <fullName evidence="9 11">Flavin transferase</fullName>
    </alternativeName>
</protein>
<dbReference type="EMBL" id="SPIA01000001">
    <property type="protein sequence ID" value="TFH69143.1"/>
    <property type="molecule type" value="Genomic_DNA"/>
</dbReference>
<keyword evidence="14" id="KW-1185">Reference proteome</keyword>
<feature type="binding site" evidence="12">
    <location>
        <position position="299"/>
    </location>
    <ligand>
        <name>Mg(2+)</name>
        <dbReference type="ChEBI" id="CHEBI:18420"/>
    </ligand>
</feature>
<evidence type="ECO:0000256" key="8">
    <source>
        <dbReference type="ARBA" id="ARBA00022842"/>
    </source>
</evidence>
<dbReference type="PANTHER" id="PTHR30040">
    <property type="entry name" value="THIAMINE BIOSYNTHESIS LIPOPROTEIN APBE"/>
    <property type="match status" value="1"/>
</dbReference>
<keyword evidence="5 11" id="KW-0808">Transferase</keyword>